<dbReference type="SUPFAM" id="SSF55729">
    <property type="entry name" value="Acyl-CoA N-acyltransferases (Nat)"/>
    <property type="match status" value="1"/>
</dbReference>
<accession>A0A939PAU5</accession>
<dbReference type="InterPro" id="IPR050832">
    <property type="entry name" value="Bact_Acetyltransf"/>
</dbReference>
<keyword evidence="1" id="KW-0808">Transferase</keyword>
<protein>
    <submittedName>
        <fullName evidence="4">GNAT family N-acetyltransferase</fullName>
    </submittedName>
</protein>
<dbReference type="PROSITE" id="PS51186">
    <property type="entry name" value="GNAT"/>
    <property type="match status" value="1"/>
</dbReference>
<evidence type="ECO:0000259" key="3">
    <source>
        <dbReference type="PROSITE" id="PS51186"/>
    </source>
</evidence>
<keyword evidence="5" id="KW-1185">Reference proteome</keyword>
<dbReference type="EMBL" id="JAGEOJ010000007">
    <property type="protein sequence ID" value="MBO2449231.1"/>
    <property type="molecule type" value="Genomic_DNA"/>
</dbReference>
<dbReference type="PANTHER" id="PTHR43877">
    <property type="entry name" value="AMINOALKYLPHOSPHONATE N-ACETYLTRANSFERASE-RELATED-RELATED"/>
    <property type="match status" value="1"/>
</dbReference>
<dbReference type="AlphaFoldDB" id="A0A939PAU5"/>
<evidence type="ECO:0000256" key="2">
    <source>
        <dbReference type="ARBA" id="ARBA00023315"/>
    </source>
</evidence>
<dbReference type="Proteomes" id="UP000669179">
    <property type="component" value="Unassembled WGS sequence"/>
</dbReference>
<dbReference type="Pfam" id="PF00583">
    <property type="entry name" value="Acetyltransf_1"/>
    <property type="match status" value="1"/>
</dbReference>
<evidence type="ECO:0000256" key="1">
    <source>
        <dbReference type="ARBA" id="ARBA00022679"/>
    </source>
</evidence>
<name>A0A939PAU5_9ACTN</name>
<comment type="caution">
    <text evidence="4">The sequence shown here is derived from an EMBL/GenBank/DDBJ whole genome shotgun (WGS) entry which is preliminary data.</text>
</comment>
<dbReference type="InterPro" id="IPR000182">
    <property type="entry name" value="GNAT_dom"/>
</dbReference>
<keyword evidence="2" id="KW-0012">Acyltransferase</keyword>
<proteinExistence type="predicted"/>
<organism evidence="4 5">
    <name type="scientific">Actinomadura barringtoniae</name>
    <dbReference type="NCBI Taxonomy" id="1427535"/>
    <lineage>
        <taxon>Bacteria</taxon>
        <taxon>Bacillati</taxon>
        <taxon>Actinomycetota</taxon>
        <taxon>Actinomycetes</taxon>
        <taxon>Streptosporangiales</taxon>
        <taxon>Thermomonosporaceae</taxon>
        <taxon>Actinomadura</taxon>
    </lineage>
</organism>
<evidence type="ECO:0000313" key="4">
    <source>
        <dbReference type="EMBL" id="MBO2449231.1"/>
    </source>
</evidence>
<dbReference type="Gene3D" id="3.40.630.30">
    <property type="match status" value="1"/>
</dbReference>
<sequence>MGFMKQLAAGSVARMDDVRIRPYGMTDDERIRRMSDRLSTGSLYTRFFSGTPRLPDAYLRSLLMLDHWDREAMVALLDGEIVGIAEYVRDRKEPWRAELAVLVADPWQRRGLGRRMVAFLAELAERRGISEFDADVVLENRIAMSAIRGTWPSVRPCSDDGSVHYRLPLPLPAEPLNAA</sequence>
<dbReference type="InterPro" id="IPR016181">
    <property type="entry name" value="Acyl_CoA_acyltransferase"/>
</dbReference>
<gene>
    <name evidence="4" type="ORF">J4573_19155</name>
</gene>
<dbReference type="GO" id="GO:0016747">
    <property type="term" value="F:acyltransferase activity, transferring groups other than amino-acyl groups"/>
    <property type="evidence" value="ECO:0007669"/>
    <property type="project" value="InterPro"/>
</dbReference>
<feature type="domain" description="N-acetyltransferase" evidence="3">
    <location>
        <begin position="18"/>
        <end position="172"/>
    </location>
</feature>
<dbReference type="CDD" id="cd04301">
    <property type="entry name" value="NAT_SF"/>
    <property type="match status" value="1"/>
</dbReference>
<evidence type="ECO:0000313" key="5">
    <source>
        <dbReference type="Proteomes" id="UP000669179"/>
    </source>
</evidence>
<reference evidence="4" key="1">
    <citation type="submission" date="2021-03" db="EMBL/GenBank/DDBJ databases">
        <authorList>
            <person name="Kanchanasin P."/>
            <person name="Saeng-In P."/>
            <person name="Phongsopitanun W."/>
            <person name="Yuki M."/>
            <person name="Kudo T."/>
            <person name="Ohkuma M."/>
            <person name="Tanasupawat S."/>
        </authorList>
    </citation>
    <scope>NUCLEOTIDE SEQUENCE</scope>
    <source>
        <strain evidence="4">GKU 128</strain>
    </source>
</reference>